<name>A0ACC2KMS1_PERAE</name>
<evidence type="ECO:0000313" key="1">
    <source>
        <dbReference type="EMBL" id="KAJ8622353.1"/>
    </source>
</evidence>
<evidence type="ECO:0000313" key="2">
    <source>
        <dbReference type="Proteomes" id="UP001234297"/>
    </source>
</evidence>
<protein>
    <submittedName>
        <fullName evidence="1">Uncharacterized protein</fullName>
    </submittedName>
</protein>
<keyword evidence="2" id="KW-1185">Reference proteome</keyword>
<gene>
    <name evidence="1" type="ORF">MRB53_030882</name>
</gene>
<proteinExistence type="predicted"/>
<comment type="caution">
    <text evidence="1">The sequence shown here is derived from an EMBL/GenBank/DDBJ whole genome shotgun (WGS) entry which is preliminary data.</text>
</comment>
<accession>A0ACC2KMS1</accession>
<reference evidence="1 2" key="1">
    <citation type="journal article" date="2022" name="Hortic Res">
        <title>A haplotype resolved chromosomal level avocado genome allows analysis of novel avocado genes.</title>
        <authorList>
            <person name="Nath O."/>
            <person name="Fletcher S.J."/>
            <person name="Hayward A."/>
            <person name="Shaw L.M."/>
            <person name="Masouleh A.K."/>
            <person name="Furtado A."/>
            <person name="Henry R.J."/>
            <person name="Mitter N."/>
        </authorList>
    </citation>
    <scope>NUCLEOTIDE SEQUENCE [LARGE SCALE GENOMIC DNA]</scope>
    <source>
        <strain evidence="2">cv. Hass</strain>
    </source>
</reference>
<dbReference type="EMBL" id="CM056818">
    <property type="protein sequence ID" value="KAJ8622353.1"/>
    <property type="molecule type" value="Genomic_DNA"/>
</dbReference>
<dbReference type="Proteomes" id="UP001234297">
    <property type="component" value="Chromosome 10"/>
</dbReference>
<organism evidence="1 2">
    <name type="scientific">Persea americana</name>
    <name type="common">Avocado</name>
    <dbReference type="NCBI Taxonomy" id="3435"/>
    <lineage>
        <taxon>Eukaryota</taxon>
        <taxon>Viridiplantae</taxon>
        <taxon>Streptophyta</taxon>
        <taxon>Embryophyta</taxon>
        <taxon>Tracheophyta</taxon>
        <taxon>Spermatophyta</taxon>
        <taxon>Magnoliopsida</taxon>
        <taxon>Magnoliidae</taxon>
        <taxon>Laurales</taxon>
        <taxon>Lauraceae</taxon>
        <taxon>Persea</taxon>
    </lineage>
</organism>
<sequence>MRERHPSHPLSVQIQWLIQKVKQSELDIEREKASSFFRDPAQSKRQNPPNLRDETLPTLLSVLEKYSSQKPDDEAAAVPTRKALSTLFSSQNPLRFLETSRPKFQRNPSLDPLLRFLETLFGEARRWLPSPIKKTDDEALSTLFSIFEKYSLDKPDDDAAVPARRREVSIAIFQSSLQSSTTCWAMDYSTPTTSSQIQVYQILFI</sequence>